<dbReference type="InterPro" id="IPR011989">
    <property type="entry name" value="ARM-like"/>
</dbReference>
<evidence type="ECO:0000256" key="4">
    <source>
        <dbReference type="ARBA" id="ARBA00022448"/>
    </source>
</evidence>
<dbReference type="GO" id="GO:0031267">
    <property type="term" value="F:small GTPase binding"/>
    <property type="evidence" value="ECO:0007669"/>
    <property type="project" value="InterPro"/>
</dbReference>
<dbReference type="PANTHER" id="PTHR12596">
    <property type="entry name" value="EXPORTIN 4,7-RELATED"/>
    <property type="match status" value="1"/>
</dbReference>
<dbReference type="GO" id="GO:0006611">
    <property type="term" value="P:protein export from nucleus"/>
    <property type="evidence" value="ECO:0007669"/>
    <property type="project" value="TreeGrafter"/>
</dbReference>
<evidence type="ECO:0000259" key="9">
    <source>
        <dbReference type="PROSITE" id="PS50166"/>
    </source>
</evidence>
<proteinExistence type="inferred from homology"/>
<evidence type="ECO:0000256" key="2">
    <source>
        <dbReference type="ARBA" id="ARBA00004496"/>
    </source>
</evidence>
<evidence type="ECO:0000256" key="6">
    <source>
        <dbReference type="ARBA" id="ARBA00022927"/>
    </source>
</evidence>
<dbReference type="PANTHER" id="PTHR12596:SF2">
    <property type="entry name" value="EXPORTIN-7 ISOFORM X1"/>
    <property type="match status" value="1"/>
</dbReference>
<evidence type="ECO:0000313" key="10">
    <source>
        <dbReference type="Ensembl" id="ENSSRHP00000022536.1"/>
    </source>
</evidence>
<dbReference type="Proteomes" id="UP000472270">
    <property type="component" value="Unassembled WGS sequence"/>
</dbReference>
<dbReference type="GO" id="GO:0005049">
    <property type="term" value="F:nuclear export signal receptor activity"/>
    <property type="evidence" value="ECO:0007669"/>
    <property type="project" value="InterPro"/>
</dbReference>
<reference evidence="10" key="2">
    <citation type="submission" date="2025-09" db="UniProtKB">
        <authorList>
            <consortium name="Ensembl"/>
        </authorList>
    </citation>
    <scope>IDENTIFICATION</scope>
</reference>
<comment type="similarity">
    <text evidence="3">Belongs to the exportin family.</text>
</comment>
<evidence type="ECO:0000256" key="7">
    <source>
        <dbReference type="ARBA" id="ARBA00023242"/>
    </source>
</evidence>
<keyword evidence="8" id="KW-1133">Transmembrane helix</keyword>
<dbReference type="Pfam" id="PF25795">
    <property type="entry name" value="TPR_XPO7"/>
    <property type="match status" value="1"/>
</dbReference>
<evidence type="ECO:0000256" key="3">
    <source>
        <dbReference type="ARBA" id="ARBA00009466"/>
    </source>
</evidence>
<dbReference type="InterPro" id="IPR016024">
    <property type="entry name" value="ARM-type_fold"/>
</dbReference>
<dbReference type="GO" id="GO:0005643">
    <property type="term" value="C:nuclear pore"/>
    <property type="evidence" value="ECO:0007669"/>
    <property type="project" value="TreeGrafter"/>
</dbReference>
<feature type="domain" description="Importin N-terminal" evidence="9">
    <location>
        <begin position="26"/>
        <end position="92"/>
    </location>
</feature>
<keyword evidence="5" id="KW-0963">Cytoplasm</keyword>
<keyword evidence="8" id="KW-0812">Transmembrane</keyword>
<keyword evidence="11" id="KW-1185">Reference proteome</keyword>
<organism evidence="10 11">
    <name type="scientific">Sinocyclocheilus rhinocerous</name>
    <dbReference type="NCBI Taxonomy" id="307959"/>
    <lineage>
        <taxon>Eukaryota</taxon>
        <taxon>Metazoa</taxon>
        <taxon>Chordata</taxon>
        <taxon>Craniata</taxon>
        <taxon>Vertebrata</taxon>
        <taxon>Euteleostomi</taxon>
        <taxon>Actinopterygii</taxon>
        <taxon>Neopterygii</taxon>
        <taxon>Teleostei</taxon>
        <taxon>Ostariophysi</taxon>
        <taxon>Cypriniformes</taxon>
        <taxon>Cyprinidae</taxon>
        <taxon>Cyprininae</taxon>
        <taxon>Sinocyclocheilus</taxon>
    </lineage>
</organism>
<reference evidence="10" key="1">
    <citation type="submission" date="2025-08" db="UniProtKB">
        <authorList>
            <consortium name="Ensembl"/>
        </authorList>
    </citation>
    <scope>IDENTIFICATION</scope>
</reference>
<feature type="transmembrane region" description="Helical" evidence="8">
    <location>
        <begin position="866"/>
        <end position="884"/>
    </location>
</feature>
<keyword evidence="8" id="KW-0472">Membrane</keyword>
<dbReference type="InterPro" id="IPR057947">
    <property type="entry name" value="TPR_XPO7/RBP17"/>
</dbReference>
<dbReference type="InterPro" id="IPR001494">
    <property type="entry name" value="Importin-beta_N"/>
</dbReference>
<evidence type="ECO:0000313" key="11">
    <source>
        <dbReference type="Proteomes" id="UP000472270"/>
    </source>
</evidence>
<evidence type="ECO:0000256" key="5">
    <source>
        <dbReference type="ARBA" id="ARBA00022490"/>
    </source>
</evidence>
<evidence type="ECO:0000256" key="1">
    <source>
        <dbReference type="ARBA" id="ARBA00004123"/>
    </source>
</evidence>
<dbReference type="InterPro" id="IPR044189">
    <property type="entry name" value="XPO4/7-like"/>
</dbReference>
<gene>
    <name evidence="10" type="primary">LOC107705070</name>
</gene>
<name>A0A673H7F5_9TELE</name>
<evidence type="ECO:0000256" key="8">
    <source>
        <dbReference type="SAM" id="Phobius"/>
    </source>
</evidence>
<sequence>MSSLAQLEILCKQLYETTDTTTRLQAEKALVEFTNSPDCLSKCQLLLESGSSSYSQLLAATCLSKLVSRTSNPLPLEQRIDIRNYVLNYLATRPKLAAFVTQALIQLYARITKLGWFDCQKEDYVFRNVIVDVTRFLQDSVEHCIIGVTILSQLTNEINQVNSTHPLTKHRKIASSFRDSSLFDIFTLSCNLLKQASGKNLNLNDESQHGLLMQLLKLAHNCLNFDFIGTSTDESSDDLCTVQIPTSWRSAFLDSSTLQLFFDLYHSIPPSLSPLVLSCLVQIASVRRSLFNNAERAKFLSHLVDGVKRILENPQSLSDPNNYHEFCRLLARLKSNYQLGELVKVENYPEVIRLIANFTVTSLQHWEFAPNSVHYLLSLWQRLAASVPYVKATEPHMLETYTPEVTKAYITSRLESVHIILRDGLEDPLDDAGLVQQQLDQLSTIGRCEYEKTCALLVQLFDQSAQSYQELLQSTNSSTMDIAVQEGRLTWLVYIIGAVIGGRVSFASTDEQDAMDGELLYRRLSEVLGLNDETMVLSVFIGKIITNLKYWGQCEPITSKTLQLLNDLSIGYPYTHVFMLNNHTSEHFSFLGVNNQANLSDMRCRTTFYTALGRLLMVDLGEDEDQFEQFMLPLTAAFEAIAQMFSTNTFNEQEAKRTLVGLVRDLRGIAFAFNAKTSFMMLFDWIYPSYMPILQRAIELWYHVPACTTPVLKLMAELVHNRSQRLQFDVSSPNGILLFRETSKMITTYGNRILTLGEVPKDQMYALKLKGISICFSMLKAVLSGNYVNFGVFRLYGDDALDNALQTFIKLLLSIPHSDLLDYPKLSQSFYSLLEVLTQDHMNFIASLEPHVVMYILSSISEGLTALGKDLLIMIMIFVCVRVVTVRKFSHRLIDILTFFLFFRRFTQNLSVFRREVNDSMKNSTYGVNSNDMMS</sequence>
<keyword evidence="4" id="KW-0813">Transport</keyword>
<dbReference type="SUPFAM" id="SSF48371">
    <property type="entry name" value="ARM repeat"/>
    <property type="match status" value="1"/>
</dbReference>
<dbReference type="AlphaFoldDB" id="A0A673H7F5"/>
<protein>
    <submittedName>
        <fullName evidence="10">Exportin-7-like</fullName>
    </submittedName>
</protein>
<dbReference type="Pfam" id="PF03810">
    <property type="entry name" value="IBN_N"/>
    <property type="match status" value="1"/>
</dbReference>
<keyword evidence="7" id="KW-0539">Nucleus</keyword>
<dbReference type="Ensembl" id="ENSSRHT00000023224.1">
    <property type="protein sequence ID" value="ENSSRHP00000022536.1"/>
    <property type="gene ID" value="ENSSRHG00000011083.1"/>
</dbReference>
<dbReference type="GO" id="GO:0005737">
    <property type="term" value="C:cytoplasm"/>
    <property type="evidence" value="ECO:0007669"/>
    <property type="project" value="UniProtKB-SubCell"/>
</dbReference>
<comment type="subcellular location">
    <subcellularLocation>
        <location evidence="2">Cytoplasm</location>
    </subcellularLocation>
    <subcellularLocation>
        <location evidence="1">Nucleus</location>
    </subcellularLocation>
</comment>
<dbReference type="PROSITE" id="PS50166">
    <property type="entry name" value="IMPORTIN_B_NT"/>
    <property type="match status" value="1"/>
</dbReference>
<accession>A0A673H7F5</accession>
<keyword evidence="6" id="KW-0653">Protein transport</keyword>
<dbReference type="FunFam" id="1.25.10.10:FF:000042">
    <property type="entry name" value="exportin-7 isoform X1"/>
    <property type="match status" value="1"/>
</dbReference>
<dbReference type="Gene3D" id="1.25.10.10">
    <property type="entry name" value="Leucine-rich Repeat Variant"/>
    <property type="match status" value="1"/>
</dbReference>
<dbReference type="SMART" id="SM00913">
    <property type="entry name" value="IBN_N"/>
    <property type="match status" value="1"/>
</dbReference>